<evidence type="ECO:0000259" key="4">
    <source>
        <dbReference type="Pfam" id="PF20146"/>
    </source>
</evidence>
<feature type="transmembrane region" description="Helical" evidence="1">
    <location>
        <begin position="237"/>
        <end position="259"/>
    </location>
</feature>
<dbReference type="InterPro" id="IPR006621">
    <property type="entry name" value="Nose-resist-to-fluoxetine_N"/>
</dbReference>
<feature type="domain" description="Acyltransferase 3" evidence="3">
    <location>
        <begin position="300"/>
        <end position="679"/>
    </location>
</feature>
<evidence type="ECO:0000313" key="5">
    <source>
        <dbReference type="EnsemblMetazoa" id="XP_021203021.2"/>
    </source>
</evidence>
<feature type="transmembrane region" description="Helical" evidence="1">
    <location>
        <begin position="442"/>
        <end position="463"/>
    </location>
</feature>
<dbReference type="RefSeq" id="XP_021203021.2">
    <property type="nucleotide sequence ID" value="XM_021347346.3"/>
</dbReference>
<feature type="transmembrane region" description="Helical" evidence="1">
    <location>
        <begin position="336"/>
        <end position="360"/>
    </location>
</feature>
<dbReference type="GO" id="GO:0016747">
    <property type="term" value="F:acyltransferase activity, transferring groups other than amino-acyl groups"/>
    <property type="evidence" value="ECO:0007669"/>
    <property type="project" value="InterPro"/>
</dbReference>
<feature type="transmembrane region" description="Helical" evidence="1">
    <location>
        <begin position="380"/>
        <end position="400"/>
    </location>
</feature>
<accession>A0A8R2HQJ8</accession>
<dbReference type="KEGG" id="bmor:101744775"/>
<dbReference type="GeneID" id="101744775"/>
<evidence type="ECO:0008006" key="7">
    <source>
        <dbReference type="Google" id="ProtNLM"/>
    </source>
</evidence>
<dbReference type="AlphaFoldDB" id="A0A8R2HQJ8"/>
<keyword evidence="1" id="KW-0472">Membrane</keyword>
<dbReference type="InterPro" id="IPR052728">
    <property type="entry name" value="O2_lipid_transport_reg"/>
</dbReference>
<feature type="domain" description="Nose resistant-to-fluoxetine protein N-terminal" evidence="4">
    <location>
        <begin position="77"/>
        <end position="203"/>
    </location>
</feature>
<feature type="transmembrane region" description="Helical" evidence="1">
    <location>
        <begin position="555"/>
        <end position="577"/>
    </location>
</feature>
<evidence type="ECO:0000259" key="3">
    <source>
        <dbReference type="Pfam" id="PF01757"/>
    </source>
</evidence>
<dbReference type="InterPro" id="IPR002656">
    <property type="entry name" value="Acyl_transf_3_dom"/>
</dbReference>
<evidence type="ECO:0000256" key="2">
    <source>
        <dbReference type="SAM" id="SignalP"/>
    </source>
</evidence>
<feature type="chain" id="PRO_5035949203" description="Nose resistant-to-fluoxetine protein N-terminal domain-containing protein" evidence="2">
    <location>
        <begin position="22"/>
        <end position="741"/>
    </location>
</feature>
<dbReference type="PANTHER" id="PTHR11161:SF71">
    <property type="entry name" value="NOSE RESISTANT-TO-FLUOXETINE PROTEIN N-TERMINAL DOMAIN-CONTAINING PROTEIN"/>
    <property type="match status" value="1"/>
</dbReference>
<proteinExistence type="predicted"/>
<evidence type="ECO:0000256" key="1">
    <source>
        <dbReference type="SAM" id="Phobius"/>
    </source>
</evidence>
<dbReference type="EnsemblMetazoa" id="XM_021347346.2">
    <property type="protein sequence ID" value="XP_021203021.2"/>
    <property type="gene ID" value="LOC101744775"/>
</dbReference>
<evidence type="ECO:0000313" key="6">
    <source>
        <dbReference type="Proteomes" id="UP000005204"/>
    </source>
</evidence>
<sequence length="741" mass="83913">MKRFSCLVINIFLIASTTVSCLVTNQISSRETVTEESVREVAKDSGDGIKVDDKSQIYNDVIQSLKNQNWTDEEQLCVEQINRMVRGLQNFTLWAVWVWDTQTSEPQGQLFANKYQLGNFDQCMNAPWTDSHDDLHMKYCLVDIVLERPDNGHKQKLNKPFSPYQSAIDFIEYHPPHTRPLNELTWGVCTPVSCLPSTIEKLMAVTLARSHLGAAGLKARIAVNEKCQTNEDQSYDGLFYSFVILMGSLISICLVCTYYNCTKQIESNSASSHLIRAFCMKENASDLLKMRKDGSEVIYGIKWLTMCLIVVDHQIGIGNAGPISNGLTSDNIIQSFLGLFILHDDLFVDTFFLLSGFLTISTFASLKKLPNPFIVILRRYIRLVAALSVVVFYVSAVYPYTGTGPLWNKAIAAETEACRKNWWLNLLMISNYVDTENICIVISWYIPCDFHFFLVTIIGFFLYKKYPKIGVITGGVLFVVALLIPGIMTYMYQLAAVQLFTIEFVMNPRANEDFHLLYIKSHARFASYLVGVFGGFIFVKYKAEGKLSTISKKWSAFGTIAALALMLAVMMYGSTFIWRDYQPLESAIYAAFNRPVWAFGVGLLVMCCSFGQLQIVKSLLSWYPFVPLSRLTYGLYLTHTIIIMRNVFVTRNPRHNDYFEILSSSAGTVFWGSISALLLWLLVEAPVNKLFTFLISSKINIETVEENQHPTQSNNSTSVEISNTGHLRDNLPTRIHFTSKI</sequence>
<keyword evidence="1" id="KW-0812">Transmembrane</keyword>
<name>A0A8R2HQJ8_BOMMO</name>
<keyword evidence="2" id="KW-0732">Signal</keyword>
<reference evidence="5" key="2">
    <citation type="submission" date="2022-06" db="UniProtKB">
        <authorList>
            <consortium name="EnsemblMetazoa"/>
        </authorList>
    </citation>
    <scope>IDENTIFICATION</scope>
    <source>
        <strain evidence="5">p50T (Dazao)</strain>
    </source>
</reference>
<dbReference type="PANTHER" id="PTHR11161">
    <property type="entry name" value="O-ACYLTRANSFERASE"/>
    <property type="match status" value="1"/>
</dbReference>
<feature type="transmembrane region" description="Helical" evidence="1">
    <location>
        <begin position="470"/>
        <end position="492"/>
    </location>
</feature>
<keyword evidence="1" id="KW-1133">Transmembrane helix</keyword>
<dbReference type="Proteomes" id="UP000005204">
    <property type="component" value="Unassembled WGS sequence"/>
</dbReference>
<protein>
    <recommendedName>
        <fullName evidence="7">Nose resistant-to-fluoxetine protein N-terminal domain-containing protein</fullName>
    </recommendedName>
</protein>
<dbReference type="Pfam" id="PF01757">
    <property type="entry name" value="Acyl_transf_3"/>
    <property type="match status" value="1"/>
</dbReference>
<dbReference type="PROSITE" id="PS51257">
    <property type="entry name" value="PROKAR_LIPOPROTEIN"/>
    <property type="match status" value="1"/>
</dbReference>
<feature type="signal peptide" evidence="2">
    <location>
        <begin position="1"/>
        <end position="21"/>
    </location>
</feature>
<feature type="transmembrane region" description="Helical" evidence="1">
    <location>
        <begin position="661"/>
        <end position="683"/>
    </location>
</feature>
<keyword evidence="6" id="KW-1185">Reference proteome</keyword>
<feature type="transmembrane region" description="Helical" evidence="1">
    <location>
        <begin position="597"/>
        <end position="616"/>
    </location>
</feature>
<organism evidence="5 6">
    <name type="scientific">Bombyx mori</name>
    <name type="common">Silk moth</name>
    <dbReference type="NCBI Taxonomy" id="7091"/>
    <lineage>
        <taxon>Eukaryota</taxon>
        <taxon>Metazoa</taxon>
        <taxon>Ecdysozoa</taxon>
        <taxon>Arthropoda</taxon>
        <taxon>Hexapoda</taxon>
        <taxon>Insecta</taxon>
        <taxon>Pterygota</taxon>
        <taxon>Neoptera</taxon>
        <taxon>Endopterygota</taxon>
        <taxon>Lepidoptera</taxon>
        <taxon>Glossata</taxon>
        <taxon>Ditrysia</taxon>
        <taxon>Bombycoidea</taxon>
        <taxon>Bombycidae</taxon>
        <taxon>Bombycinae</taxon>
        <taxon>Bombyx</taxon>
    </lineage>
</organism>
<reference evidence="6" key="1">
    <citation type="journal article" date="2008" name="Insect Biochem. Mol. Biol.">
        <title>The genome of a lepidopteran model insect, the silkworm Bombyx mori.</title>
        <authorList>
            <consortium name="International Silkworm Genome Consortium"/>
        </authorList>
    </citation>
    <scope>NUCLEOTIDE SEQUENCE [LARGE SCALE GENOMIC DNA]</scope>
    <source>
        <strain evidence="6">p50T</strain>
    </source>
</reference>
<dbReference type="Pfam" id="PF20146">
    <property type="entry name" value="NRF"/>
    <property type="match status" value="1"/>
</dbReference>
<feature type="transmembrane region" description="Helical" evidence="1">
    <location>
        <begin position="628"/>
        <end position="649"/>
    </location>
</feature>